<dbReference type="EMBL" id="CR925678">
    <property type="protein sequence ID" value="CAI26779.1"/>
    <property type="molecule type" value="Genomic_DNA"/>
</dbReference>
<keyword evidence="1" id="KW-1133">Transmembrane helix</keyword>
<evidence type="ECO:0000313" key="2">
    <source>
        <dbReference type="EMBL" id="CAI26779.1"/>
    </source>
</evidence>
<dbReference type="KEGG" id="erw:ERWE_CDS_02850"/>
<evidence type="ECO:0000256" key="1">
    <source>
        <dbReference type="SAM" id="Phobius"/>
    </source>
</evidence>
<protein>
    <submittedName>
        <fullName evidence="2">Uncharacterized protein</fullName>
    </submittedName>
</protein>
<keyword evidence="1" id="KW-0812">Transmembrane</keyword>
<evidence type="ECO:0000313" key="3">
    <source>
        <dbReference type="Proteomes" id="UP000001021"/>
    </source>
</evidence>
<sequence length="653" mass="75316">MIINNRSKVPLILLGILVTIVIIILITYFQFIRPLNKDSFDKYLIGTLYILGAFIFFLALDFIEYHFGFSIKYIGRDQALNIDTSKQSSIFISMSSDELSKIEHEYKITKFSIKDTKSNSSTQIYIEYSAGLLSNITSPGINIHETLLLNTNESIDIIKKREDVSGLLINTENNTLQQQIQGKQITRCIPTLHNNLTLSLSLYYAIFDSSINNLTYYTKQELHDILMSQAICNDTTSNVKQSVYGHIVSKILEECPVTKLDINNPWINTKEGKLAIAFFTKFNPENGFDIDELSMNLTRELNIKLKHITDYVKHLQYSYKLFYQSTKTLDSILQESIKHSETDINEPLMKLINKLKNTLKRIPECTQNSQDIHKLSIKSIIKDLQYQLEDILNYRDHLESTLEHPINDATQDSLALFDALITRLRNPIKSTQNYINNIKYHSKIIQDIEYNKAIISEIRDTYFNTSYDINHYSHLWKNRLSKEGSLRILDILKEKIDQNTELQDICNLAVIDTFDTNTNNQRTNEAIKHILPQPESEPLISITDKMTSMIDANSGLISPDNDLISKNGILPTLFPDNQPCSFHELIEHARHYITTLCKEYMVSYIEREIQINNVQVNNIVWLPEKTTISNQHSIITSPEQVTDLSSTIQYKQS</sequence>
<gene>
    <name evidence="2" type="ordered locus">ERWE_CDS_02850</name>
</gene>
<feature type="transmembrane region" description="Helical" evidence="1">
    <location>
        <begin position="12"/>
        <end position="31"/>
    </location>
</feature>
<keyword evidence="1" id="KW-0472">Membrane</keyword>
<feature type="transmembrane region" description="Helical" evidence="1">
    <location>
        <begin position="43"/>
        <end position="63"/>
    </location>
</feature>
<dbReference type="Proteomes" id="UP000001021">
    <property type="component" value="Chromosome"/>
</dbReference>
<keyword evidence="3" id="KW-1185">Reference proteome</keyword>
<dbReference type="RefSeq" id="WP_011256044.1">
    <property type="nucleotide sequence ID" value="NC_006832.1"/>
</dbReference>
<dbReference type="AlphaFoldDB" id="A0A0H3M0W3"/>
<reference evidence="2 3" key="1">
    <citation type="journal article" date="2006" name="J. Bacteriol.">
        <title>Comparative genomic analysis of three strains of Ehrlichia ruminantium reveals an active process of genome size plasticity.</title>
        <authorList>
            <person name="Frutos R."/>
            <person name="Viari A."/>
            <person name="Ferraz C."/>
            <person name="Morgat A."/>
            <person name="Eychenie S."/>
            <person name="Kandassami Y."/>
            <person name="Chantal I."/>
            <person name="Bensaid A."/>
            <person name="Coissac E."/>
            <person name="Vachiery N."/>
            <person name="Demaille J."/>
            <person name="Martinez D."/>
        </authorList>
    </citation>
    <scope>NUCLEOTIDE SEQUENCE [LARGE SCALE GENOMIC DNA]</scope>
    <source>
        <strain evidence="2 3">Welgevonden</strain>
    </source>
</reference>
<accession>A0A0H3M0W3</accession>
<organism evidence="2 3">
    <name type="scientific">Ehrlichia ruminantium (strain Welgevonden)</name>
    <dbReference type="NCBI Taxonomy" id="254945"/>
    <lineage>
        <taxon>Bacteria</taxon>
        <taxon>Pseudomonadati</taxon>
        <taxon>Pseudomonadota</taxon>
        <taxon>Alphaproteobacteria</taxon>
        <taxon>Rickettsiales</taxon>
        <taxon>Anaplasmataceae</taxon>
        <taxon>Ehrlichia</taxon>
    </lineage>
</organism>
<proteinExistence type="predicted"/>
<dbReference type="HOGENOM" id="CLU_039032_0_0_5"/>
<name>A0A0H3M0W3_EHRRW</name>